<dbReference type="Pfam" id="PF00534">
    <property type="entry name" value="Glycos_transf_1"/>
    <property type="match status" value="1"/>
</dbReference>
<evidence type="ECO:0000259" key="1">
    <source>
        <dbReference type="Pfam" id="PF00534"/>
    </source>
</evidence>
<feature type="domain" description="Glycosyl transferase family 1" evidence="1">
    <location>
        <begin position="201"/>
        <end position="364"/>
    </location>
</feature>
<gene>
    <name evidence="3" type="ORF">QEH59_02595</name>
</gene>
<keyword evidence="3" id="KW-0328">Glycosyltransferase</keyword>
<dbReference type="PANTHER" id="PTHR45947">
    <property type="entry name" value="SULFOQUINOVOSYL TRANSFERASE SQD2"/>
    <property type="match status" value="1"/>
</dbReference>
<evidence type="ECO:0000313" key="3">
    <source>
        <dbReference type="EMBL" id="MDQ8193297.1"/>
    </source>
</evidence>
<organism evidence="3 4">
    <name type="scientific">Thalassobacterium sedimentorum</name>
    <dbReference type="NCBI Taxonomy" id="3041258"/>
    <lineage>
        <taxon>Bacteria</taxon>
        <taxon>Pseudomonadati</taxon>
        <taxon>Verrucomicrobiota</taxon>
        <taxon>Opitutia</taxon>
        <taxon>Puniceicoccales</taxon>
        <taxon>Coraliomargaritaceae</taxon>
        <taxon>Thalassobacterium</taxon>
    </lineage>
</organism>
<reference evidence="3 4" key="1">
    <citation type="submission" date="2023-04" db="EMBL/GenBank/DDBJ databases">
        <title>A novel bacteria isolated from coastal sediment.</title>
        <authorList>
            <person name="Liu X.-J."/>
            <person name="Du Z.-J."/>
        </authorList>
    </citation>
    <scope>NUCLEOTIDE SEQUENCE [LARGE SCALE GENOMIC DNA]</scope>
    <source>
        <strain evidence="3 4">SDUM461004</strain>
    </source>
</reference>
<dbReference type="SUPFAM" id="SSF53756">
    <property type="entry name" value="UDP-Glycosyltransferase/glycogen phosphorylase"/>
    <property type="match status" value="1"/>
</dbReference>
<dbReference type="EC" id="2.4.-.-" evidence="3"/>
<comment type="caution">
    <text evidence="3">The sequence shown here is derived from an EMBL/GenBank/DDBJ whole genome shotgun (WGS) entry which is preliminary data.</text>
</comment>
<dbReference type="EMBL" id="JARXIC010000003">
    <property type="protein sequence ID" value="MDQ8193297.1"/>
    <property type="molecule type" value="Genomic_DNA"/>
</dbReference>
<keyword evidence="4" id="KW-1185">Reference proteome</keyword>
<dbReference type="PANTHER" id="PTHR45947:SF3">
    <property type="entry name" value="SULFOQUINOVOSYL TRANSFERASE SQD2"/>
    <property type="match status" value="1"/>
</dbReference>
<name>A0ABU1AF63_9BACT</name>
<keyword evidence="3" id="KW-0808">Transferase</keyword>
<accession>A0ABU1AF63</accession>
<dbReference type="Gene3D" id="3.40.50.2000">
    <property type="entry name" value="Glycogen Phosphorylase B"/>
    <property type="match status" value="2"/>
</dbReference>
<proteinExistence type="predicted"/>
<dbReference type="Proteomes" id="UP001243717">
    <property type="component" value="Unassembled WGS sequence"/>
</dbReference>
<feature type="domain" description="Glycosyltransferase subfamily 4-like N-terminal" evidence="2">
    <location>
        <begin position="13"/>
        <end position="186"/>
    </location>
</feature>
<sequence>MFPRWSEDSTPPFVQNQCELMAREGWEVTVLAPHSSGAAFRETVAGVQVRRYPYAFPFALEKLCYEGGMLINLQARPWTKLLLPLMYIAQLLALLLICLRAKPDLLHSHSLLPQGLSACWVARLLGIPHVTTSHGNDVFGLKQTGGMGRLKRSVIRDADAITVNSSATQAAVVALGAAAEKVHLIPAVANVGVVQTEIVERIGAKYGQGPKVLFVGRFIEEKGVLDLLRAFSKMNEQVEDLQCLFVGDGVLREEMETLARDLKIESSVHFVGWRPGEEIASWMAAADVLVVPSWREAQGLVVVEAMSVATPVIASRVGGLPDLVIDRETGRLFEAEDVSSLADLLVNAFINRSESECMAQAAQARVEAYYSPDAVARQTEDLYQRFLKH</sequence>
<evidence type="ECO:0000259" key="2">
    <source>
        <dbReference type="Pfam" id="PF13579"/>
    </source>
</evidence>
<dbReference type="InterPro" id="IPR001296">
    <property type="entry name" value="Glyco_trans_1"/>
</dbReference>
<dbReference type="InterPro" id="IPR050194">
    <property type="entry name" value="Glycosyltransferase_grp1"/>
</dbReference>
<evidence type="ECO:0000313" key="4">
    <source>
        <dbReference type="Proteomes" id="UP001243717"/>
    </source>
</evidence>
<protein>
    <submittedName>
        <fullName evidence="3">Glycosyltransferase</fullName>
        <ecNumber evidence="3">2.4.-.-</ecNumber>
    </submittedName>
</protein>
<dbReference type="Pfam" id="PF13579">
    <property type="entry name" value="Glyco_trans_4_4"/>
    <property type="match status" value="1"/>
</dbReference>
<dbReference type="GO" id="GO:0016757">
    <property type="term" value="F:glycosyltransferase activity"/>
    <property type="evidence" value="ECO:0007669"/>
    <property type="project" value="UniProtKB-KW"/>
</dbReference>
<dbReference type="InterPro" id="IPR028098">
    <property type="entry name" value="Glyco_trans_4-like_N"/>
</dbReference>